<dbReference type="InterPro" id="IPR002123">
    <property type="entry name" value="Plipid/glycerol_acylTrfase"/>
</dbReference>
<gene>
    <name evidence="3" type="ORF">BC938DRAFT_476602</name>
</gene>
<feature type="transmembrane region" description="Helical" evidence="1">
    <location>
        <begin position="35"/>
        <end position="53"/>
    </location>
</feature>
<dbReference type="InterPro" id="IPR052744">
    <property type="entry name" value="GPAT/DAPAT"/>
</dbReference>
<organism evidence="3 4">
    <name type="scientific">Jimgerdemannia flammicorona</name>
    <dbReference type="NCBI Taxonomy" id="994334"/>
    <lineage>
        <taxon>Eukaryota</taxon>
        <taxon>Fungi</taxon>
        <taxon>Fungi incertae sedis</taxon>
        <taxon>Mucoromycota</taxon>
        <taxon>Mucoromycotina</taxon>
        <taxon>Endogonomycetes</taxon>
        <taxon>Endogonales</taxon>
        <taxon>Endogonaceae</taxon>
        <taxon>Jimgerdemannia</taxon>
    </lineage>
</organism>
<keyword evidence="1" id="KW-0812">Transmembrane</keyword>
<dbReference type="GO" id="GO:0016287">
    <property type="term" value="F:glycerone-phosphate O-acyltransferase activity"/>
    <property type="evidence" value="ECO:0007669"/>
    <property type="project" value="TreeGrafter"/>
</dbReference>
<comment type="caution">
    <text evidence="3">The sequence shown here is derived from an EMBL/GenBank/DDBJ whole genome shotgun (WGS) entry which is preliminary data.</text>
</comment>
<dbReference type="GO" id="GO:0004366">
    <property type="term" value="F:glycerol-3-phosphate O-acyltransferase activity"/>
    <property type="evidence" value="ECO:0007669"/>
    <property type="project" value="TreeGrafter"/>
</dbReference>
<keyword evidence="4" id="KW-1185">Reference proteome</keyword>
<dbReference type="PANTHER" id="PTHR31605:SF0">
    <property type="entry name" value="GLYCEROL-3-PHOSPHATE O-ACYLTRANSFERASE 1"/>
    <property type="match status" value="1"/>
</dbReference>
<dbReference type="AlphaFoldDB" id="A0A433QQB7"/>
<accession>A0A433QQB7</accession>
<sequence>MTLMRECRHRVSFLITEKSMHQWGIGFFTKMIHTSAYFVFLFCESVVLMVLGGKKIQNIGEIRLTMVYINLSRPLILTPLPHSYAVPVVHPQDLAKPGVGMIQLLNIKTDPLHITGLNMCFTTQLHVGDSISLPKGLGSAEVTQIVSDTELLIKKEFKELRAIELLTSEEGCPFKCLPHVDQESIYRSVHKTLNEGNCIAIFPEGGSRDRAEMLPLKAGFTVMALCMRIQGSM</sequence>
<keyword evidence="1" id="KW-0472">Membrane</keyword>
<dbReference type="SUPFAM" id="SSF69593">
    <property type="entry name" value="Glycerol-3-phosphate (1)-acyltransferase"/>
    <property type="match status" value="1"/>
</dbReference>
<name>A0A433QQB7_9FUNG</name>
<feature type="domain" description="Phospholipid/glycerol acyltransferase" evidence="2">
    <location>
        <begin position="152"/>
        <end position="226"/>
    </location>
</feature>
<evidence type="ECO:0000256" key="1">
    <source>
        <dbReference type="SAM" id="Phobius"/>
    </source>
</evidence>
<dbReference type="Pfam" id="PF01553">
    <property type="entry name" value="Acyltransferase"/>
    <property type="match status" value="1"/>
</dbReference>
<dbReference type="Proteomes" id="UP000274822">
    <property type="component" value="Unassembled WGS sequence"/>
</dbReference>
<protein>
    <recommendedName>
        <fullName evidence="2">Phospholipid/glycerol acyltransferase domain-containing protein</fullName>
    </recommendedName>
</protein>
<evidence type="ECO:0000313" key="4">
    <source>
        <dbReference type="Proteomes" id="UP000274822"/>
    </source>
</evidence>
<dbReference type="PANTHER" id="PTHR31605">
    <property type="entry name" value="GLYCEROL-3-PHOSPHATE O-ACYLTRANSFERASE 1"/>
    <property type="match status" value="1"/>
</dbReference>
<reference evidence="3 4" key="1">
    <citation type="journal article" date="2018" name="New Phytol.">
        <title>Phylogenomics of Endogonaceae and evolution of mycorrhizas within Mucoromycota.</title>
        <authorList>
            <person name="Chang Y."/>
            <person name="Desiro A."/>
            <person name="Na H."/>
            <person name="Sandor L."/>
            <person name="Lipzen A."/>
            <person name="Clum A."/>
            <person name="Barry K."/>
            <person name="Grigoriev I.V."/>
            <person name="Martin F.M."/>
            <person name="Stajich J.E."/>
            <person name="Smith M.E."/>
            <person name="Bonito G."/>
            <person name="Spatafora J.W."/>
        </authorList>
    </citation>
    <scope>NUCLEOTIDE SEQUENCE [LARGE SCALE GENOMIC DNA]</scope>
    <source>
        <strain evidence="3 4">AD002</strain>
    </source>
</reference>
<dbReference type="EMBL" id="RBNJ01002433">
    <property type="protein sequence ID" value="RUS31976.1"/>
    <property type="molecule type" value="Genomic_DNA"/>
</dbReference>
<evidence type="ECO:0000313" key="3">
    <source>
        <dbReference type="EMBL" id="RUS31976.1"/>
    </source>
</evidence>
<keyword evidence="1" id="KW-1133">Transmembrane helix</keyword>
<proteinExistence type="predicted"/>
<evidence type="ECO:0000259" key="2">
    <source>
        <dbReference type="Pfam" id="PF01553"/>
    </source>
</evidence>
<dbReference type="GO" id="GO:0008654">
    <property type="term" value="P:phospholipid biosynthetic process"/>
    <property type="evidence" value="ECO:0007669"/>
    <property type="project" value="TreeGrafter"/>
</dbReference>